<organism evidence="2">
    <name type="scientific">Salmonella enterica subsp. salamae</name>
    <dbReference type="NCBI Taxonomy" id="59202"/>
    <lineage>
        <taxon>Bacteria</taxon>
        <taxon>Pseudomonadati</taxon>
        <taxon>Pseudomonadota</taxon>
        <taxon>Gammaproteobacteria</taxon>
        <taxon>Enterobacterales</taxon>
        <taxon>Enterobacteriaceae</taxon>
        <taxon>Salmonella</taxon>
    </lineage>
</organism>
<dbReference type="Pfam" id="PF22178">
    <property type="entry name" value="Gp5_trimer_C"/>
    <property type="match status" value="1"/>
</dbReference>
<dbReference type="AlphaFoldDB" id="A0A5Y2LXY4"/>
<protein>
    <recommendedName>
        <fullName evidence="1">Gp5/Type VI secretion system Vgr C-terminal trimerisation domain-containing protein</fullName>
    </recommendedName>
</protein>
<gene>
    <name evidence="2" type="ORF">DPA05_21375</name>
</gene>
<name>A0A5Y2LXY4_SALER</name>
<feature type="domain" description="Gp5/Type VI secretion system Vgr C-terminal trimerisation" evidence="1">
    <location>
        <begin position="3"/>
        <end position="55"/>
    </location>
</feature>
<proteinExistence type="predicted"/>
<accession>A0A5Y2LXY4</accession>
<dbReference type="Proteomes" id="UP000839852">
    <property type="component" value="Unassembled WGS sequence"/>
</dbReference>
<dbReference type="EMBL" id="AAIIOQ010000032">
    <property type="protein sequence ID" value="ECE6362172.1"/>
    <property type="molecule type" value="Genomic_DNA"/>
</dbReference>
<reference evidence="2" key="1">
    <citation type="submission" date="2018-06" db="EMBL/GenBank/DDBJ databases">
        <authorList>
            <person name="Ashton P.M."/>
            <person name="Dallman T."/>
            <person name="Nair S."/>
            <person name="De Pinna E."/>
            <person name="Peters T."/>
            <person name="Grant K."/>
        </authorList>
    </citation>
    <scope>NUCLEOTIDE SEQUENCE [LARGE SCALE GENOMIC DNA]</scope>
    <source>
        <strain evidence="2">319688</strain>
    </source>
</reference>
<dbReference type="InterPro" id="IPR054030">
    <property type="entry name" value="Gp5_Vgr_C"/>
</dbReference>
<sequence length="117" mass="12090">MAKTIGANQTITVKQNQVQTVVQNQQETVVQNQSVTVGLNQAETVGIVRALSVGEACQRLRGGGMSTSVALMHFSQAGSIFLNGTAINPQGAQAISDDGPVISRDCGAAKNPPDAPE</sequence>
<comment type="caution">
    <text evidence="2">The sequence shown here is derived from an EMBL/GenBank/DDBJ whole genome shotgun (WGS) entry which is preliminary data.</text>
</comment>
<evidence type="ECO:0000313" key="2">
    <source>
        <dbReference type="EMBL" id="ECE6362172.1"/>
    </source>
</evidence>
<evidence type="ECO:0000259" key="1">
    <source>
        <dbReference type="Pfam" id="PF22178"/>
    </source>
</evidence>
<dbReference type="SUPFAM" id="SSF69349">
    <property type="entry name" value="Phage fibre proteins"/>
    <property type="match status" value="1"/>
</dbReference>